<dbReference type="CDD" id="cd17323">
    <property type="entry name" value="MFS_Tpo1_MDR_like"/>
    <property type="match status" value="1"/>
</dbReference>
<dbReference type="GO" id="GO:0016020">
    <property type="term" value="C:membrane"/>
    <property type="evidence" value="ECO:0007669"/>
    <property type="project" value="UniProtKB-SubCell"/>
</dbReference>
<feature type="transmembrane region" description="Helical" evidence="7">
    <location>
        <begin position="461"/>
        <end position="484"/>
    </location>
</feature>
<accession>A0A4Z1FE69</accession>
<comment type="subcellular location">
    <subcellularLocation>
        <location evidence="1">Membrane</location>
        <topology evidence="1">Multi-pass membrane protein</topology>
    </subcellularLocation>
</comment>
<dbReference type="PROSITE" id="PS50850">
    <property type="entry name" value="MFS"/>
    <property type="match status" value="1"/>
</dbReference>
<feature type="transmembrane region" description="Helical" evidence="7">
    <location>
        <begin position="127"/>
        <end position="148"/>
    </location>
</feature>
<keyword evidence="5 7" id="KW-0472">Membrane</keyword>
<feature type="transmembrane region" description="Helical" evidence="7">
    <location>
        <begin position="496"/>
        <end position="516"/>
    </location>
</feature>
<keyword evidence="10" id="KW-1185">Reference proteome</keyword>
<evidence type="ECO:0000256" key="1">
    <source>
        <dbReference type="ARBA" id="ARBA00004141"/>
    </source>
</evidence>
<evidence type="ECO:0000313" key="10">
    <source>
        <dbReference type="Proteomes" id="UP000297910"/>
    </source>
</evidence>
<proteinExistence type="inferred from homology"/>
<dbReference type="FunFam" id="1.20.1250.20:FF:000011">
    <property type="entry name" value="MFS multidrug transporter, putative"/>
    <property type="match status" value="1"/>
</dbReference>
<feature type="transmembrane region" description="Helical" evidence="7">
    <location>
        <begin position="219"/>
        <end position="242"/>
    </location>
</feature>
<evidence type="ECO:0000256" key="7">
    <source>
        <dbReference type="SAM" id="Phobius"/>
    </source>
</evidence>
<evidence type="ECO:0000256" key="5">
    <source>
        <dbReference type="ARBA" id="ARBA00023136"/>
    </source>
</evidence>
<feature type="transmembrane region" description="Helical" evidence="7">
    <location>
        <begin position="185"/>
        <end position="207"/>
    </location>
</feature>
<feature type="transmembrane region" description="Helical" evidence="7">
    <location>
        <begin position="428"/>
        <end position="449"/>
    </location>
</feature>
<keyword evidence="3 7" id="KW-0812">Transmembrane</keyword>
<evidence type="ECO:0000256" key="6">
    <source>
        <dbReference type="SAM" id="MobiDB-lite"/>
    </source>
</evidence>
<protein>
    <recommendedName>
        <fullName evidence="8">Major facilitator superfamily (MFS) profile domain-containing protein</fullName>
    </recommendedName>
</protein>
<dbReference type="Gene3D" id="1.20.1250.20">
    <property type="entry name" value="MFS general substrate transporter like domains"/>
    <property type="match status" value="1"/>
</dbReference>
<dbReference type="PROSITE" id="PS00216">
    <property type="entry name" value="SUGAR_TRANSPORT_1"/>
    <property type="match status" value="1"/>
</dbReference>
<reference evidence="9 10" key="1">
    <citation type="submission" date="2017-12" db="EMBL/GenBank/DDBJ databases">
        <title>Comparative genomics of Botrytis spp.</title>
        <authorList>
            <person name="Valero-Jimenez C.A."/>
            <person name="Tapia P."/>
            <person name="Veloso J."/>
            <person name="Silva-Moreno E."/>
            <person name="Staats M."/>
            <person name="Valdes J.H."/>
            <person name="Van Kan J.A.L."/>
        </authorList>
    </citation>
    <scope>NUCLEOTIDE SEQUENCE [LARGE SCALE GENOMIC DNA]</scope>
    <source>
        <strain evidence="9 10">Bp0003</strain>
    </source>
</reference>
<dbReference type="InterPro" id="IPR036259">
    <property type="entry name" value="MFS_trans_sf"/>
</dbReference>
<dbReference type="GO" id="GO:0140115">
    <property type="term" value="P:export across plasma membrane"/>
    <property type="evidence" value="ECO:0007669"/>
    <property type="project" value="UniProtKB-ARBA"/>
</dbReference>
<feature type="transmembrane region" description="Helical" evidence="7">
    <location>
        <begin position="91"/>
        <end position="115"/>
    </location>
</feature>
<keyword evidence="4 7" id="KW-1133">Transmembrane helix</keyword>
<dbReference type="PANTHER" id="PTHR23502:SF68">
    <property type="entry name" value="MULTIDRUG TRANSPORTER, PUTATIVE (AFU_ORTHOLOGUE AFUA_3G01120)-RELATED"/>
    <property type="match status" value="1"/>
</dbReference>
<feature type="transmembrane region" description="Helical" evidence="7">
    <location>
        <begin position="362"/>
        <end position="382"/>
    </location>
</feature>
<name>A0A4Z1FE69_9HELO</name>
<evidence type="ECO:0000259" key="8">
    <source>
        <dbReference type="PROSITE" id="PS50850"/>
    </source>
</evidence>
<dbReference type="EMBL" id="PQXI01000151">
    <property type="protein sequence ID" value="TGO22896.1"/>
    <property type="molecule type" value="Genomic_DNA"/>
</dbReference>
<sequence length="559" mass="60742">MSKTAPAESGDLGSGDDVPATIAPPPRPLSPMDTTYQGTSDAELGTATTALDRADENLTQQLRGPEPSNIVSWDSHTDPLNPMNWSNTKRWANTGVISVMTFSTPLASTMFAPGVPLVMEEFQSTNMILQTLVVSIFVLGFAAGPITAAPMSELYGRKPVYLTANFLFLVFTLGCGLSTDLNMLIVFRFLAGCAGGVPTALGGASIGDMFHRDQRGLAMALWGMGPLMGPIVGPIVGGVLAANAGWRWAFWLEAIIAVVTLIGGFFLLQETYPVVILERKTRRIIKETGNKAKVSALHHADTPMVHFTNAIVRPLKTLFRSPIVFLLSVYYAVLFGYLYLFITTFPFTFSNQYHFSVSLTGLSYLGLGCGIAIGLFVSGKVSDPIFKRLTEKNGGIAEPEYRLPALMLTSPLIAISLFVYGWTAEAKIHWIVPIIGTSFFGIGMIPAFLSINMYLVDSFPTYAASAIAATKVFQSIGGAFLPLAGQPLYSALGLGWGNSVLGIIALAFFPVPILFFRYGGWLRERGGGETLREWRWWRRVREDEELEECGCGFVSGFVR</sequence>
<dbReference type="SUPFAM" id="SSF103473">
    <property type="entry name" value="MFS general substrate transporter"/>
    <property type="match status" value="1"/>
</dbReference>
<dbReference type="GO" id="GO:0022857">
    <property type="term" value="F:transmembrane transporter activity"/>
    <property type="evidence" value="ECO:0007669"/>
    <property type="project" value="InterPro"/>
</dbReference>
<feature type="domain" description="Major facilitator superfamily (MFS) profile" evidence="8">
    <location>
        <begin position="93"/>
        <end position="523"/>
    </location>
</feature>
<dbReference type="Pfam" id="PF07690">
    <property type="entry name" value="MFS_1"/>
    <property type="match status" value="1"/>
</dbReference>
<gene>
    <name evidence="9" type="ORF">BPAE_0151g00240</name>
</gene>
<dbReference type="InterPro" id="IPR005829">
    <property type="entry name" value="Sugar_transporter_CS"/>
</dbReference>
<dbReference type="Proteomes" id="UP000297910">
    <property type="component" value="Unassembled WGS sequence"/>
</dbReference>
<dbReference type="PANTHER" id="PTHR23502">
    <property type="entry name" value="MAJOR FACILITATOR SUPERFAMILY"/>
    <property type="match status" value="1"/>
</dbReference>
<evidence type="ECO:0000313" key="9">
    <source>
        <dbReference type="EMBL" id="TGO22896.1"/>
    </source>
</evidence>
<evidence type="ECO:0000256" key="3">
    <source>
        <dbReference type="ARBA" id="ARBA00022692"/>
    </source>
</evidence>
<dbReference type="InterPro" id="IPR020846">
    <property type="entry name" value="MFS_dom"/>
</dbReference>
<dbReference type="AlphaFoldDB" id="A0A4Z1FE69"/>
<feature type="transmembrane region" description="Helical" evidence="7">
    <location>
        <begin position="323"/>
        <end position="342"/>
    </location>
</feature>
<organism evidence="9 10">
    <name type="scientific">Botrytis paeoniae</name>
    <dbReference type="NCBI Taxonomy" id="278948"/>
    <lineage>
        <taxon>Eukaryota</taxon>
        <taxon>Fungi</taxon>
        <taxon>Dikarya</taxon>
        <taxon>Ascomycota</taxon>
        <taxon>Pezizomycotina</taxon>
        <taxon>Leotiomycetes</taxon>
        <taxon>Helotiales</taxon>
        <taxon>Sclerotiniaceae</taxon>
        <taxon>Botrytis</taxon>
    </lineage>
</organism>
<dbReference type="InterPro" id="IPR011701">
    <property type="entry name" value="MFS"/>
</dbReference>
<evidence type="ECO:0000256" key="4">
    <source>
        <dbReference type="ARBA" id="ARBA00022989"/>
    </source>
</evidence>
<evidence type="ECO:0000256" key="2">
    <source>
        <dbReference type="ARBA" id="ARBA00008335"/>
    </source>
</evidence>
<comment type="caution">
    <text evidence="9">The sequence shown here is derived from an EMBL/GenBank/DDBJ whole genome shotgun (WGS) entry which is preliminary data.</text>
</comment>
<feature type="transmembrane region" description="Helical" evidence="7">
    <location>
        <begin position="160"/>
        <end position="179"/>
    </location>
</feature>
<feature type="region of interest" description="Disordered" evidence="6">
    <location>
        <begin position="1"/>
        <end position="40"/>
    </location>
</feature>
<comment type="similarity">
    <text evidence="2">Belongs to the major facilitator superfamily.</text>
</comment>
<feature type="transmembrane region" description="Helical" evidence="7">
    <location>
        <begin position="403"/>
        <end position="422"/>
    </location>
</feature>
<feature type="transmembrane region" description="Helical" evidence="7">
    <location>
        <begin position="248"/>
        <end position="268"/>
    </location>
</feature>
<dbReference type="GO" id="GO:0042908">
    <property type="term" value="P:xenobiotic transport"/>
    <property type="evidence" value="ECO:0007669"/>
    <property type="project" value="UniProtKB-ARBA"/>
</dbReference>